<dbReference type="InterPro" id="IPR016187">
    <property type="entry name" value="CTDL_fold"/>
</dbReference>
<dbReference type="InterPro" id="IPR016186">
    <property type="entry name" value="C-type_lectin-like/link_sf"/>
</dbReference>
<keyword evidence="1" id="KW-1015">Disulfide bond</keyword>
<dbReference type="EMBL" id="JPKZ01002328">
    <property type="protein sequence ID" value="KHN77386.1"/>
    <property type="molecule type" value="Genomic_DNA"/>
</dbReference>
<proteinExistence type="predicted"/>
<protein>
    <recommendedName>
        <fullName evidence="2">C-type lectin domain-containing protein</fullName>
    </recommendedName>
</protein>
<dbReference type="AlphaFoldDB" id="A0A0B2V1T2"/>
<reference evidence="3 4" key="1">
    <citation type="submission" date="2014-11" db="EMBL/GenBank/DDBJ databases">
        <title>Genetic blueprint of the zoonotic pathogen Toxocara canis.</title>
        <authorList>
            <person name="Zhu X.-Q."/>
            <person name="Korhonen P.K."/>
            <person name="Cai H."/>
            <person name="Young N.D."/>
            <person name="Nejsum P."/>
            <person name="von Samson-Himmelstjerna G."/>
            <person name="Boag P.R."/>
            <person name="Tan P."/>
            <person name="Li Q."/>
            <person name="Min J."/>
            <person name="Yang Y."/>
            <person name="Wang X."/>
            <person name="Fang X."/>
            <person name="Hall R.S."/>
            <person name="Hofmann A."/>
            <person name="Sternberg P.W."/>
            <person name="Jex A.R."/>
            <person name="Gasser R.B."/>
        </authorList>
    </citation>
    <scope>NUCLEOTIDE SEQUENCE [LARGE SCALE GENOMIC DNA]</scope>
    <source>
        <strain evidence="3">PN_DK_2014</strain>
    </source>
</reference>
<gene>
    <name evidence="3" type="ORF">Tcan_18066</name>
</gene>
<dbReference type="Gene3D" id="3.10.100.10">
    <property type="entry name" value="Mannose-Binding Protein A, subunit A"/>
    <property type="match status" value="1"/>
</dbReference>
<dbReference type="OrthoDB" id="5838060at2759"/>
<dbReference type="Pfam" id="PF00059">
    <property type="entry name" value="Lectin_C"/>
    <property type="match status" value="1"/>
</dbReference>
<dbReference type="InterPro" id="IPR001304">
    <property type="entry name" value="C-type_lectin-like"/>
</dbReference>
<keyword evidence="4" id="KW-1185">Reference proteome</keyword>
<evidence type="ECO:0000313" key="3">
    <source>
        <dbReference type="EMBL" id="KHN77386.1"/>
    </source>
</evidence>
<evidence type="ECO:0000259" key="2">
    <source>
        <dbReference type="PROSITE" id="PS50041"/>
    </source>
</evidence>
<accession>A0A0B2V1T2</accession>
<dbReference type="InterPro" id="IPR018378">
    <property type="entry name" value="C-type_lectin_CS"/>
</dbReference>
<dbReference type="SUPFAM" id="SSF56436">
    <property type="entry name" value="C-type lectin-like"/>
    <property type="match status" value="1"/>
</dbReference>
<feature type="domain" description="C-type lectin" evidence="2">
    <location>
        <begin position="21"/>
        <end position="103"/>
    </location>
</feature>
<organism evidence="3 4">
    <name type="scientific">Toxocara canis</name>
    <name type="common">Canine roundworm</name>
    <dbReference type="NCBI Taxonomy" id="6265"/>
    <lineage>
        <taxon>Eukaryota</taxon>
        <taxon>Metazoa</taxon>
        <taxon>Ecdysozoa</taxon>
        <taxon>Nematoda</taxon>
        <taxon>Chromadorea</taxon>
        <taxon>Rhabditida</taxon>
        <taxon>Spirurina</taxon>
        <taxon>Ascaridomorpha</taxon>
        <taxon>Ascaridoidea</taxon>
        <taxon>Toxocaridae</taxon>
        <taxon>Toxocara</taxon>
    </lineage>
</organism>
<comment type="caution">
    <text evidence="3">The sequence shown here is derived from an EMBL/GenBank/DDBJ whole genome shotgun (WGS) entry which is preliminary data.</text>
</comment>
<evidence type="ECO:0000256" key="1">
    <source>
        <dbReference type="ARBA" id="ARBA00023157"/>
    </source>
</evidence>
<dbReference type="PROSITE" id="PS50041">
    <property type="entry name" value="C_TYPE_LECTIN_2"/>
    <property type="match status" value="1"/>
</dbReference>
<sequence>MHKSKTISSHRQLQKINETNVTIENNEISELTEIISSDTSRVSVNALDTTSPSKPIISNDSTLQTTEIRQPDNADHNENCAEMDSDGMWMDSFCMSGRHYICKRT</sequence>
<dbReference type="STRING" id="6265.A0A0B2V1T2"/>
<dbReference type="PROSITE" id="PS00615">
    <property type="entry name" value="C_TYPE_LECTIN_1"/>
    <property type="match status" value="1"/>
</dbReference>
<name>A0A0B2V1T2_TOXCA</name>
<dbReference type="Proteomes" id="UP000031036">
    <property type="component" value="Unassembled WGS sequence"/>
</dbReference>
<evidence type="ECO:0000313" key="4">
    <source>
        <dbReference type="Proteomes" id="UP000031036"/>
    </source>
</evidence>